<evidence type="ECO:0000313" key="6">
    <source>
        <dbReference type="EMBL" id="KAF0745225.1"/>
    </source>
</evidence>
<proteinExistence type="predicted"/>
<keyword evidence="7" id="KW-1185">Reference proteome</keyword>
<dbReference type="Pfam" id="PF04577">
    <property type="entry name" value="Glyco_transf_61"/>
    <property type="match status" value="1"/>
</dbReference>
<dbReference type="InterPro" id="IPR007657">
    <property type="entry name" value="Glycosyltransferase_61"/>
</dbReference>
<protein>
    <recommendedName>
        <fullName evidence="5">Glycosyltransferase 61 catalytic domain-containing protein</fullName>
    </recommendedName>
</protein>
<dbReference type="EMBL" id="VJMJ01000002">
    <property type="protein sequence ID" value="KAF0745225.1"/>
    <property type="molecule type" value="Genomic_DNA"/>
</dbReference>
<evidence type="ECO:0000256" key="2">
    <source>
        <dbReference type="ARBA" id="ARBA00022679"/>
    </source>
</evidence>
<comment type="caution">
    <text evidence="6">The sequence shown here is derived from an EMBL/GenBank/DDBJ whole genome shotgun (WGS) entry which is preliminary data.</text>
</comment>
<keyword evidence="4" id="KW-0472">Membrane</keyword>
<sequence length="523" mass="59942">MILGDLPNHTFNLAAMAARSPLRLQHLVWTFGAYLIVWVAVSISILHLLEVDYHSTLPFLSTEQEAPTPTRVHHSKRSVDQEYEEFYNYTKCFRQVDYGILKSISRQVVCDSKGQATTITRLASNGWSDGSLWEDFALDFTSASAIAPIQDPSEEGGDHDPRYRLTPSRVRCHCSLTPTAASLLDKFFPTNNTVWRCNSPVPSLPKDMIETTAILVARKDDHNPFFQLSSILNGWILVKSLELSLDSTQLFFLDDGVAMETDTLMQKLLAPRHSIRYGRDIVGQTLGFRRAVFLPFEYSGPLVEHLDDEQLCYDSKMIADFRSDIFRTFGLPLDPHPSFHNTSDPTSECIITIISRRPYKGRNLARMWLNEDKIRASMIEAYPMCSFRSIDFATRPMEEQIALIASSRVVIGMHGAGMANVAFASPNTFVIELFPLTTFRFGYRNLCQYLDLHYIEVRDGVDSEWPVLHKTISDRKWFQTFDLVMKVVLNADERLRFEERHTIQRRIHRNHILRLEESAHNPS</sequence>
<dbReference type="GO" id="GO:0016757">
    <property type="term" value="F:glycosyltransferase activity"/>
    <property type="evidence" value="ECO:0007669"/>
    <property type="project" value="UniProtKB-KW"/>
</dbReference>
<feature type="transmembrane region" description="Helical" evidence="4">
    <location>
        <begin position="27"/>
        <end position="49"/>
    </location>
</feature>
<dbReference type="InterPro" id="IPR049625">
    <property type="entry name" value="Glyco_transf_61_cat"/>
</dbReference>
<keyword evidence="3" id="KW-0325">Glycoprotein</keyword>
<evidence type="ECO:0000313" key="7">
    <source>
        <dbReference type="Proteomes" id="UP000481153"/>
    </source>
</evidence>
<dbReference type="PANTHER" id="PTHR20961">
    <property type="entry name" value="GLYCOSYLTRANSFERASE"/>
    <property type="match status" value="1"/>
</dbReference>
<evidence type="ECO:0000259" key="5">
    <source>
        <dbReference type="Pfam" id="PF04577"/>
    </source>
</evidence>
<dbReference type="PANTHER" id="PTHR20961:SF124">
    <property type="entry name" value="GLYCOSYLTRANSFERASE"/>
    <property type="match status" value="1"/>
</dbReference>
<organism evidence="6 7">
    <name type="scientific">Aphanomyces euteiches</name>
    <dbReference type="NCBI Taxonomy" id="100861"/>
    <lineage>
        <taxon>Eukaryota</taxon>
        <taxon>Sar</taxon>
        <taxon>Stramenopiles</taxon>
        <taxon>Oomycota</taxon>
        <taxon>Saprolegniomycetes</taxon>
        <taxon>Saprolegniales</taxon>
        <taxon>Verrucalvaceae</taxon>
        <taxon>Aphanomyces</taxon>
    </lineage>
</organism>
<dbReference type="Proteomes" id="UP000481153">
    <property type="component" value="Unassembled WGS sequence"/>
</dbReference>
<name>A0A6G0XXN6_9STRA</name>
<reference evidence="6 7" key="1">
    <citation type="submission" date="2019-07" db="EMBL/GenBank/DDBJ databases">
        <title>Genomics analysis of Aphanomyces spp. identifies a new class of oomycete effector associated with host adaptation.</title>
        <authorList>
            <person name="Gaulin E."/>
        </authorList>
    </citation>
    <scope>NUCLEOTIDE SEQUENCE [LARGE SCALE GENOMIC DNA]</scope>
    <source>
        <strain evidence="6 7">ATCC 201684</strain>
    </source>
</reference>
<keyword evidence="1" id="KW-0328">Glycosyltransferase</keyword>
<gene>
    <name evidence="6" type="ORF">Ae201684_000258</name>
</gene>
<keyword evidence="4" id="KW-1133">Transmembrane helix</keyword>
<dbReference type="AlphaFoldDB" id="A0A6G0XXN6"/>
<dbReference type="VEuPathDB" id="FungiDB:AeMF1_001074"/>
<evidence type="ECO:0000256" key="4">
    <source>
        <dbReference type="SAM" id="Phobius"/>
    </source>
</evidence>
<keyword evidence="4" id="KW-0812">Transmembrane</keyword>
<evidence type="ECO:0000256" key="3">
    <source>
        <dbReference type="ARBA" id="ARBA00023180"/>
    </source>
</evidence>
<accession>A0A6G0XXN6</accession>
<feature type="domain" description="Glycosyltransferase 61 catalytic" evidence="5">
    <location>
        <begin position="336"/>
        <end position="431"/>
    </location>
</feature>
<keyword evidence="2" id="KW-0808">Transferase</keyword>
<evidence type="ECO:0000256" key="1">
    <source>
        <dbReference type="ARBA" id="ARBA00022676"/>
    </source>
</evidence>